<evidence type="ECO:0000256" key="6">
    <source>
        <dbReference type="ARBA" id="ARBA00023015"/>
    </source>
</evidence>
<dbReference type="Proteomes" id="UP000054053">
    <property type="component" value="Unassembled WGS sequence"/>
</dbReference>
<sequence length="152" mass="15536">MPSPAKHRAALAPLDPNAKPSLPSPKMKDGAGSPIPLTGGSSPTKKVAPARLGGTKRPAEDASSPGCKKTCTAKAEILRLRLTLANYKLRTGQTAIPLADLQRKPLPPRRVVRVQPPSGSHQGSRDASAPSADGLARSNGGAASGLLSLSRG</sequence>
<keyword evidence="4" id="KW-0963">Cytoplasm</keyword>
<accession>A0A1B5KTF1</accession>
<name>A0A1B5KTF1_USTVR</name>
<keyword evidence="8" id="KW-0539">Nucleus</keyword>
<gene>
    <name evidence="10" type="ORF">UVI_02025230</name>
</gene>
<dbReference type="Pfam" id="PF08528">
    <property type="entry name" value="Whi5"/>
    <property type="match status" value="1"/>
</dbReference>
<dbReference type="AlphaFoldDB" id="A0A1B5KTF1"/>
<evidence type="ECO:0000256" key="5">
    <source>
        <dbReference type="ARBA" id="ARBA00022491"/>
    </source>
</evidence>
<feature type="region of interest" description="Disordered" evidence="9">
    <location>
        <begin position="1"/>
        <end position="67"/>
    </location>
</feature>
<proteinExistence type="inferred from homology"/>
<dbReference type="GO" id="GO:0005737">
    <property type="term" value="C:cytoplasm"/>
    <property type="evidence" value="ECO:0007669"/>
    <property type="project" value="UniProtKB-SubCell"/>
</dbReference>
<reference evidence="11" key="1">
    <citation type="journal article" date="2016" name="Genome Announc.">
        <title>Genome sequence of Ustilaginoidea virens IPU010, a rice pathogenic fungus causing false smut.</title>
        <authorList>
            <person name="Kumagai T."/>
            <person name="Ishii T."/>
            <person name="Terai G."/>
            <person name="Umemura M."/>
            <person name="Machida M."/>
            <person name="Asai K."/>
        </authorList>
    </citation>
    <scope>NUCLEOTIDE SEQUENCE [LARGE SCALE GENOMIC DNA]</scope>
    <source>
        <strain evidence="11">IPU010</strain>
    </source>
</reference>
<feature type="region of interest" description="Disordered" evidence="9">
    <location>
        <begin position="100"/>
        <end position="152"/>
    </location>
</feature>
<dbReference type="GO" id="GO:0005634">
    <property type="term" value="C:nucleus"/>
    <property type="evidence" value="ECO:0007669"/>
    <property type="project" value="UniProtKB-SubCell"/>
</dbReference>
<evidence type="ECO:0000256" key="4">
    <source>
        <dbReference type="ARBA" id="ARBA00022490"/>
    </source>
</evidence>
<keyword evidence="6" id="KW-0805">Transcription regulation</keyword>
<comment type="similarity">
    <text evidence="3">Belongs to the WHI5/NRM1 family.</text>
</comment>
<evidence type="ECO:0000256" key="2">
    <source>
        <dbReference type="ARBA" id="ARBA00004496"/>
    </source>
</evidence>
<evidence type="ECO:0000256" key="3">
    <source>
        <dbReference type="ARBA" id="ARBA00006922"/>
    </source>
</evidence>
<protein>
    <recommendedName>
        <fullName evidence="12">Cyclin-dependent kinase</fullName>
    </recommendedName>
</protein>
<dbReference type="InterPro" id="IPR013734">
    <property type="entry name" value="TF_Nrm1/Whi5"/>
</dbReference>
<evidence type="ECO:0000313" key="10">
    <source>
        <dbReference type="EMBL" id="GAO13167.1"/>
    </source>
</evidence>
<keyword evidence="7" id="KW-0804">Transcription</keyword>
<comment type="caution">
    <text evidence="10">The sequence shown here is derived from an EMBL/GenBank/DDBJ whole genome shotgun (WGS) entry which is preliminary data.</text>
</comment>
<dbReference type="EMBL" id="BBTG02000010">
    <property type="protein sequence ID" value="GAO13167.1"/>
    <property type="molecule type" value="Genomic_DNA"/>
</dbReference>
<comment type="subcellular location">
    <subcellularLocation>
        <location evidence="2">Cytoplasm</location>
    </subcellularLocation>
    <subcellularLocation>
        <location evidence="1">Nucleus</location>
    </subcellularLocation>
</comment>
<evidence type="ECO:0000313" key="11">
    <source>
        <dbReference type="Proteomes" id="UP000054053"/>
    </source>
</evidence>
<evidence type="ECO:0000256" key="8">
    <source>
        <dbReference type="ARBA" id="ARBA00023242"/>
    </source>
</evidence>
<organism evidence="10 11">
    <name type="scientific">Ustilaginoidea virens</name>
    <name type="common">Rice false smut fungus</name>
    <name type="synonym">Villosiclava virens</name>
    <dbReference type="NCBI Taxonomy" id="1159556"/>
    <lineage>
        <taxon>Eukaryota</taxon>
        <taxon>Fungi</taxon>
        <taxon>Dikarya</taxon>
        <taxon>Ascomycota</taxon>
        <taxon>Pezizomycotina</taxon>
        <taxon>Sordariomycetes</taxon>
        <taxon>Hypocreomycetidae</taxon>
        <taxon>Hypocreales</taxon>
        <taxon>Clavicipitaceae</taxon>
        <taxon>Ustilaginoidea</taxon>
    </lineage>
</organism>
<evidence type="ECO:0000256" key="1">
    <source>
        <dbReference type="ARBA" id="ARBA00004123"/>
    </source>
</evidence>
<evidence type="ECO:0000256" key="7">
    <source>
        <dbReference type="ARBA" id="ARBA00023163"/>
    </source>
</evidence>
<evidence type="ECO:0000256" key="9">
    <source>
        <dbReference type="SAM" id="MobiDB-lite"/>
    </source>
</evidence>
<keyword evidence="5" id="KW-0678">Repressor</keyword>
<evidence type="ECO:0008006" key="12">
    <source>
        <dbReference type="Google" id="ProtNLM"/>
    </source>
</evidence>